<proteinExistence type="predicted"/>
<gene>
    <name evidence="1" type="ORF">QE152_g22441</name>
</gene>
<keyword evidence="2" id="KW-1185">Reference proteome</keyword>
<dbReference type="EMBL" id="JASPKY010000216">
    <property type="protein sequence ID" value="KAK9719820.1"/>
    <property type="molecule type" value="Genomic_DNA"/>
</dbReference>
<protein>
    <recommendedName>
        <fullName evidence="3">Transposase</fullName>
    </recommendedName>
</protein>
<comment type="caution">
    <text evidence="1">The sequence shown here is derived from an EMBL/GenBank/DDBJ whole genome shotgun (WGS) entry which is preliminary data.</text>
</comment>
<organism evidence="1 2">
    <name type="scientific">Popillia japonica</name>
    <name type="common">Japanese beetle</name>
    <dbReference type="NCBI Taxonomy" id="7064"/>
    <lineage>
        <taxon>Eukaryota</taxon>
        <taxon>Metazoa</taxon>
        <taxon>Ecdysozoa</taxon>
        <taxon>Arthropoda</taxon>
        <taxon>Hexapoda</taxon>
        <taxon>Insecta</taxon>
        <taxon>Pterygota</taxon>
        <taxon>Neoptera</taxon>
        <taxon>Endopterygota</taxon>
        <taxon>Coleoptera</taxon>
        <taxon>Polyphaga</taxon>
        <taxon>Scarabaeiformia</taxon>
        <taxon>Scarabaeidae</taxon>
        <taxon>Rutelinae</taxon>
        <taxon>Popillia</taxon>
    </lineage>
</organism>
<evidence type="ECO:0008006" key="3">
    <source>
        <dbReference type="Google" id="ProtNLM"/>
    </source>
</evidence>
<evidence type="ECO:0000313" key="2">
    <source>
        <dbReference type="Proteomes" id="UP001458880"/>
    </source>
</evidence>
<dbReference type="Proteomes" id="UP001458880">
    <property type="component" value="Unassembled WGS sequence"/>
</dbReference>
<dbReference type="AlphaFoldDB" id="A0AAW1KK62"/>
<reference evidence="1 2" key="1">
    <citation type="journal article" date="2024" name="BMC Genomics">
        <title>De novo assembly and annotation of Popillia japonica's genome with initial clues to its potential as an invasive pest.</title>
        <authorList>
            <person name="Cucini C."/>
            <person name="Boschi S."/>
            <person name="Funari R."/>
            <person name="Cardaioli E."/>
            <person name="Iannotti N."/>
            <person name="Marturano G."/>
            <person name="Paoli F."/>
            <person name="Bruttini M."/>
            <person name="Carapelli A."/>
            <person name="Frati F."/>
            <person name="Nardi F."/>
        </authorList>
    </citation>
    <scope>NUCLEOTIDE SEQUENCE [LARGE SCALE GENOMIC DNA]</scope>
    <source>
        <strain evidence="1">DMR45628</strain>
    </source>
</reference>
<dbReference type="InterPro" id="IPR036397">
    <property type="entry name" value="RNaseH_sf"/>
</dbReference>
<dbReference type="GO" id="GO:0003676">
    <property type="term" value="F:nucleic acid binding"/>
    <property type="evidence" value="ECO:0007669"/>
    <property type="project" value="InterPro"/>
</dbReference>
<sequence length="106" mass="12183">MRFLKEKRIKELDWPGNSPDCNAIENIRDIIKVKVYKKNPKRKPELIAAIEDAWNNDTELYENVINAIHSMTRRMNAVIKAKGGHIKLTHDIILCLFSIKTGVRAG</sequence>
<name>A0AAW1KK62_POPJA</name>
<accession>A0AAW1KK62</accession>
<evidence type="ECO:0000313" key="1">
    <source>
        <dbReference type="EMBL" id="KAK9719820.1"/>
    </source>
</evidence>
<dbReference type="Gene3D" id="3.30.420.10">
    <property type="entry name" value="Ribonuclease H-like superfamily/Ribonuclease H"/>
    <property type="match status" value="1"/>
</dbReference>